<dbReference type="AlphaFoldDB" id="A0A143C2M0"/>
<reference evidence="2" key="1">
    <citation type="submission" date="2016-04" db="EMBL/GenBank/DDBJ databases">
        <authorList>
            <person name="Zhang B."/>
        </authorList>
    </citation>
    <scope>NUCLEOTIDE SEQUENCE [LARGE SCALE GENOMIC DNA]</scope>
    <source>
        <strain evidence="2">S10</strain>
    </source>
</reference>
<gene>
    <name evidence="1" type="ORF">A4E84_20200</name>
</gene>
<evidence type="ECO:0000313" key="2">
    <source>
        <dbReference type="Proteomes" id="UP000076096"/>
    </source>
</evidence>
<dbReference type="KEGG" id="stsi:A4E84_20200"/>
<dbReference type="Proteomes" id="UP000076096">
    <property type="component" value="Chromosome"/>
</dbReference>
<organism evidence="1 2">
    <name type="scientific">Streptomyces qaidamensis</name>
    <dbReference type="NCBI Taxonomy" id="1783515"/>
    <lineage>
        <taxon>Bacteria</taxon>
        <taxon>Bacillati</taxon>
        <taxon>Actinomycetota</taxon>
        <taxon>Actinomycetes</taxon>
        <taxon>Kitasatosporales</taxon>
        <taxon>Streptomycetaceae</taxon>
        <taxon>Streptomyces</taxon>
        <taxon>Streptomyces aurantiacus group</taxon>
    </lineage>
</organism>
<dbReference type="STRING" id="1783515.A4E84_20200"/>
<name>A0A143C2M0_9ACTN</name>
<dbReference type="EMBL" id="CP015098">
    <property type="protein sequence ID" value="AMW11611.1"/>
    <property type="molecule type" value="Genomic_DNA"/>
</dbReference>
<keyword evidence="2" id="KW-1185">Reference proteome</keyword>
<accession>A0A143C2M0</accession>
<evidence type="ECO:0008006" key="3">
    <source>
        <dbReference type="Google" id="ProtNLM"/>
    </source>
</evidence>
<dbReference type="RefSeq" id="WP_062927926.1">
    <property type="nucleotide sequence ID" value="NZ_CP015098.1"/>
</dbReference>
<proteinExistence type="predicted"/>
<sequence length="116" mass="12797">MPQSYRLRFDTSGVQRELRQAAARGLFLGAEHVLGTSNDKVPLDEGTLQHSGTASVDEADLTAMVSYDTPYAARQHEELDYEHAPGREAKFLENALNAERGVVLALVAAEMRRALR</sequence>
<evidence type="ECO:0000313" key="1">
    <source>
        <dbReference type="EMBL" id="AMW11611.1"/>
    </source>
</evidence>
<protein>
    <recommendedName>
        <fullName evidence="3">HK97 gp10 family phage protein</fullName>
    </recommendedName>
</protein>